<sequence>MKKSDTIKQKEFFEKKRMQKRHNLLAPGPVPTPAETPKKGNVGNTDLLTMFIVNQIALTKEHAGKPKITHLPKSKGIHKSMGGEPLELPMSPCSPSRLSLAESKFQYSDQTLGLKEGRHSLLDEFKFKTLSPVLETNLSDTSTPVCQHGVQGSVNNMSSASPFSSEAFNLLSRPTVHISPLPPTELYSTKSAQPVGMCEYNPWTVPCQTEPSQNIFVDGVQFGSTLHRSQCSGPSIHSVTNPFNDLEMNDQEEKTHFFGLNNGSEDISGNKTTKLCLQKETLHLPTRSHDFIESYNKDFTSRVHRIVSEHACELPVTSARRDAFVTSDDATNSTPNILEEGKIQDGDTYVYVCHPKDILTTSQSYPSGISAPTRVMSFNQKVMFSHENRERENKAYGTPKTSRWINHEPDCKDDQFVPSCRLTNTQSGKIASPRTRDKTTQTAGFSSLTSQDASVQCCLLKTTKMSIFTKPTTIHHSRTHKALATRRHTHHRSENPDPNMFALTEISKEWNGSWIMTKREPTKPKTIKRHECLSNSESQTCVKKQPLLHFSHKKAPELKEQPSKNMVFQGERCEGHEEESVNQNPTVNSSCTEEHNNAFTAETGGNRVSEGNGNLKEIADILLMMKQKDKRP</sequence>
<gene>
    <name evidence="2" type="ORF">KOW79_016126</name>
</gene>
<feature type="region of interest" description="Disordered" evidence="1">
    <location>
        <begin position="478"/>
        <end position="499"/>
    </location>
</feature>
<proteinExistence type="predicted"/>
<keyword evidence="3" id="KW-1185">Reference proteome</keyword>
<organism evidence="2 3">
    <name type="scientific">Hemibagrus wyckioides</name>
    <dbReference type="NCBI Taxonomy" id="337641"/>
    <lineage>
        <taxon>Eukaryota</taxon>
        <taxon>Metazoa</taxon>
        <taxon>Chordata</taxon>
        <taxon>Craniata</taxon>
        <taxon>Vertebrata</taxon>
        <taxon>Euteleostomi</taxon>
        <taxon>Actinopterygii</taxon>
        <taxon>Neopterygii</taxon>
        <taxon>Teleostei</taxon>
        <taxon>Ostariophysi</taxon>
        <taxon>Siluriformes</taxon>
        <taxon>Bagridae</taxon>
        <taxon>Hemibagrus</taxon>
    </lineage>
</organism>
<dbReference type="Proteomes" id="UP000824219">
    <property type="component" value="Linkage Group LG19"/>
</dbReference>
<dbReference type="EMBL" id="JAHKSW010000019">
    <property type="protein sequence ID" value="KAG7320273.1"/>
    <property type="molecule type" value="Genomic_DNA"/>
</dbReference>
<evidence type="ECO:0000313" key="2">
    <source>
        <dbReference type="EMBL" id="KAG7320273.1"/>
    </source>
</evidence>
<name>A0A9D3NC89_9TELE</name>
<accession>A0A9D3NC89</accession>
<dbReference type="AlphaFoldDB" id="A0A9D3NC89"/>
<feature type="region of interest" description="Disordered" evidence="1">
    <location>
        <begin position="16"/>
        <end position="42"/>
    </location>
</feature>
<evidence type="ECO:0000256" key="1">
    <source>
        <dbReference type="SAM" id="MobiDB-lite"/>
    </source>
</evidence>
<feature type="compositionally biased region" description="Basic residues" evidence="1">
    <location>
        <begin position="478"/>
        <end position="491"/>
    </location>
</feature>
<protein>
    <submittedName>
        <fullName evidence="2">Uncharacterized protein</fullName>
    </submittedName>
</protein>
<evidence type="ECO:0000313" key="3">
    <source>
        <dbReference type="Proteomes" id="UP000824219"/>
    </source>
</evidence>
<comment type="caution">
    <text evidence="2">The sequence shown here is derived from an EMBL/GenBank/DDBJ whole genome shotgun (WGS) entry which is preliminary data.</text>
</comment>
<dbReference type="OrthoDB" id="6430388at2759"/>
<reference evidence="2 3" key="1">
    <citation type="submission" date="2021-06" db="EMBL/GenBank/DDBJ databases">
        <title>Chromosome-level genome assembly of the red-tail catfish (Hemibagrus wyckioides).</title>
        <authorList>
            <person name="Shao F."/>
        </authorList>
    </citation>
    <scope>NUCLEOTIDE SEQUENCE [LARGE SCALE GENOMIC DNA]</scope>
    <source>
        <strain evidence="2">EC202008001</strain>
        <tissue evidence="2">Blood</tissue>
    </source>
</reference>